<organism evidence="1">
    <name type="scientific">marine sediment metagenome</name>
    <dbReference type="NCBI Taxonomy" id="412755"/>
    <lineage>
        <taxon>unclassified sequences</taxon>
        <taxon>metagenomes</taxon>
        <taxon>ecological metagenomes</taxon>
    </lineage>
</organism>
<dbReference type="InterPro" id="IPR043750">
    <property type="entry name" value="DUF5695"/>
</dbReference>
<proteinExistence type="predicted"/>
<accession>X1K6I3</accession>
<sequence>LQFVLKNMTGRSVEIGALGIPMIFNNIITRRSLEQAHEICSFFDPYIGQDAGYLQVTRLNGRGPALVVVPEGRTPFEAYRLLKEPMRPRQTFEGTFEWMVHSLAYAKNEWKNADPWNPPTVATLTPGETKTYGIRFLLSPEIQDIEKTLTLNKRPVAVGIPGYILPMDLDARLFLNYGHKVASMKVEPEGAIEISKMPPTKGGWKGYTLRGRNWSRSRLTVTYDDGLQQSIHYYVIKPAAQAVD</sequence>
<evidence type="ECO:0000313" key="1">
    <source>
        <dbReference type="EMBL" id="GAH85869.1"/>
    </source>
</evidence>
<feature type="non-terminal residue" evidence="1">
    <location>
        <position position="244"/>
    </location>
</feature>
<dbReference type="Pfam" id="PF18951">
    <property type="entry name" value="DUF5695"/>
    <property type="match status" value="1"/>
</dbReference>
<feature type="non-terminal residue" evidence="1">
    <location>
        <position position="1"/>
    </location>
</feature>
<dbReference type="EMBL" id="BARU01038550">
    <property type="protein sequence ID" value="GAH85869.1"/>
    <property type="molecule type" value="Genomic_DNA"/>
</dbReference>
<protein>
    <submittedName>
        <fullName evidence="1">Uncharacterized protein</fullName>
    </submittedName>
</protein>
<reference evidence="1" key="1">
    <citation type="journal article" date="2014" name="Front. Microbiol.">
        <title>High frequency of phylogenetically diverse reductive dehalogenase-homologous genes in deep subseafloor sedimentary metagenomes.</title>
        <authorList>
            <person name="Kawai M."/>
            <person name="Futagami T."/>
            <person name="Toyoda A."/>
            <person name="Takaki Y."/>
            <person name="Nishi S."/>
            <person name="Hori S."/>
            <person name="Arai W."/>
            <person name="Tsubouchi T."/>
            <person name="Morono Y."/>
            <person name="Uchiyama I."/>
            <person name="Ito T."/>
            <person name="Fujiyama A."/>
            <person name="Inagaki F."/>
            <person name="Takami H."/>
        </authorList>
    </citation>
    <scope>NUCLEOTIDE SEQUENCE</scope>
    <source>
        <strain evidence="1">Expedition CK06-06</strain>
    </source>
</reference>
<gene>
    <name evidence="1" type="ORF">S03H2_59897</name>
</gene>
<dbReference type="AlphaFoldDB" id="X1K6I3"/>
<name>X1K6I3_9ZZZZ</name>
<comment type="caution">
    <text evidence="1">The sequence shown here is derived from an EMBL/GenBank/DDBJ whole genome shotgun (WGS) entry which is preliminary data.</text>
</comment>